<feature type="region of interest" description="Disordered" evidence="3">
    <location>
        <begin position="732"/>
        <end position="756"/>
    </location>
</feature>
<evidence type="ECO:0000256" key="2">
    <source>
        <dbReference type="ARBA" id="ARBA00022840"/>
    </source>
</evidence>
<evidence type="ECO:0000313" key="6">
    <source>
        <dbReference type="Proteomes" id="UP000001805"/>
    </source>
</evidence>
<dbReference type="SUPFAM" id="SSF50969">
    <property type="entry name" value="YVTN repeat-like/Quinoprotein amine dehydrogenase"/>
    <property type="match status" value="1"/>
</dbReference>
<dbReference type="HOGENOM" id="CLU_021371_0_0_1"/>
<evidence type="ECO:0000256" key="1">
    <source>
        <dbReference type="ARBA" id="ARBA00022741"/>
    </source>
</evidence>
<protein>
    <recommendedName>
        <fullName evidence="4">Protein kinase domain-containing protein</fullName>
    </recommendedName>
</protein>
<dbReference type="PaxDb" id="5141-EFNCRP00000000935"/>
<dbReference type="InterPro" id="IPR011009">
    <property type="entry name" value="Kinase-like_dom_sf"/>
</dbReference>
<dbReference type="AlphaFoldDB" id="Q7SFT1"/>
<dbReference type="STRING" id="367110.Q7SFT1"/>
<dbReference type="EMBL" id="CM002236">
    <property type="protein sequence ID" value="EAA35720.2"/>
    <property type="molecule type" value="Genomic_DNA"/>
</dbReference>
<dbReference type="KEGG" id="ncr:NCU00800"/>
<dbReference type="PROSITE" id="PS50011">
    <property type="entry name" value="PROTEIN_KINASE_DOM"/>
    <property type="match status" value="1"/>
</dbReference>
<dbReference type="GO" id="GO:0005524">
    <property type="term" value="F:ATP binding"/>
    <property type="evidence" value="ECO:0007669"/>
    <property type="project" value="UniProtKB-KW"/>
</dbReference>
<keyword evidence="6" id="KW-1185">Reference proteome</keyword>
<organism evidence="5 6">
    <name type="scientific">Neurospora crassa (strain ATCC 24698 / 74-OR23-1A / CBS 708.71 / DSM 1257 / FGSC 987)</name>
    <dbReference type="NCBI Taxonomy" id="367110"/>
    <lineage>
        <taxon>Eukaryota</taxon>
        <taxon>Fungi</taxon>
        <taxon>Dikarya</taxon>
        <taxon>Ascomycota</taxon>
        <taxon>Pezizomycotina</taxon>
        <taxon>Sordariomycetes</taxon>
        <taxon>Sordariomycetidae</taxon>
        <taxon>Sordariales</taxon>
        <taxon>Sordariaceae</taxon>
        <taxon>Neurospora</taxon>
    </lineage>
</organism>
<keyword evidence="1" id="KW-0547">Nucleotide-binding</keyword>
<gene>
    <name evidence="5" type="ORF">NCU00800</name>
</gene>
<proteinExistence type="predicted"/>
<dbReference type="OrthoDB" id="10252171at2759"/>
<dbReference type="InParanoid" id="Q7SFT1"/>
<dbReference type="InterPro" id="IPR011044">
    <property type="entry name" value="Quino_amine_DH_bsu"/>
</dbReference>
<dbReference type="Pfam" id="PF00069">
    <property type="entry name" value="Pkinase"/>
    <property type="match status" value="1"/>
</dbReference>
<dbReference type="RefSeq" id="XP_964956.2">
    <property type="nucleotide sequence ID" value="XM_959863.2"/>
</dbReference>
<name>Q7SFT1_NEUCR</name>
<dbReference type="GeneID" id="3881105"/>
<accession>Q7SFT1</accession>
<dbReference type="InterPro" id="IPR015943">
    <property type="entry name" value="WD40/YVTN_repeat-like_dom_sf"/>
</dbReference>
<sequence>MKLRGSSIDVGGHLAQSIKREGFHQEPVSGSQTPLHPTHHSGDYPRLGSLRDVQCRCYECQSGEIELWEPSLLQSALPFEFNYQEKCLVAHEVPRGALRIVRQFKPRSLEALVFAKEHIVAITKPKFAYHFLRYLQVFQTDNHQENNGIPDLHLMTEDCPLGDLQSFVATHGSIREEEARTIMRQICNGLGLLHQEGLAHGDLQLCHVFIDRLPEHNHDQHHREWRVKIGGCRLHYPTSANSHGSPGTFINTVAFANLSFLSPEILGGYTPRDPATFGGFNGIQAFDVWAAGEVAAQMLTGSPTFGLDLQMMFDYQAGTVSFPTRKLDQAMVSELCKRFIATFMHQDPFMRPTLPLDPRRDAVVQWVEPANCWQAKELKSVPLATLYHDKILPPTMHYTPDGNTLVVIDSYTITIRSSSAGFISSWIYENDRHAEYRASALSSCGKTLAVYDAHSNAIKIFDISKRKYTGPFLSYPVSEPLITPPMFSSLFVQLRQPQTILNFHPTGSTLLAASPSTFTTLNLSIVPNPADPLPYQPKTDSREEPILNACYTNDGLATVVSHRNYTRFTLLSNGQVTRTVAHPVPARVVAIAPDGHRLILGSKDGDIWSLSTSSFVQSDEGCWVPVWRCVDGYPVDSIDIALSSTHPTRKGGTSADAVTVAVVSGERLTLLSMGSDQDDRCLGWVEFKKRKALIAKIKPRADKENHLEIALWSGGESRITFLKFEGFYEDEKAEGGGNNSKGLAESTIAGEIENHN</sequence>
<dbReference type="PANTHER" id="PTHR24346:SF30">
    <property type="entry name" value="MATERNAL EMBRYONIC LEUCINE ZIPPER KINASE"/>
    <property type="match status" value="1"/>
</dbReference>
<dbReference type="Proteomes" id="UP000001805">
    <property type="component" value="Chromosome 1, Linkage Group I"/>
</dbReference>
<dbReference type="SMART" id="SM00220">
    <property type="entry name" value="S_TKc"/>
    <property type="match status" value="1"/>
</dbReference>
<keyword evidence="2" id="KW-0067">ATP-binding</keyword>
<dbReference type="GO" id="GO:0004672">
    <property type="term" value="F:protein kinase activity"/>
    <property type="evidence" value="ECO:0007669"/>
    <property type="project" value="InterPro"/>
</dbReference>
<dbReference type="PANTHER" id="PTHR24346">
    <property type="entry name" value="MAP/MICROTUBULE AFFINITY-REGULATING KINASE"/>
    <property type="match status" value="1"/>
</dbReference>
<evidence type="ECO:0000259" key="4">
    <source>
        <dbReference type="PROSITE" id="PS50011"/>
    </source>
</evidence>
<evidence type="ECO:0000256" key="3">
    <source>
        <dbReference type="SAM" id="MobiDB-lite"/>
    </source>
</evidence>
<feature type="domain" description="Protein kinase" evidence="4">
    <location>
        <begin position="33"/>
        <end position="367"/>
    </location>
</feature>
<dbReference type="Gene3D" id="1.10.510.10">
    <property type="entry name" value="Transferase(Phosphotransferase) domain 1"/>
    <property type="match status" value="1"/>
</dbReference>
<dbReference type="InterPro" id="IPR000719">
    <property type="entry name" value="Prot_kinase_dom"/>
</dbReference>
<reference evidence="5 6" key="1">
    <citation type="journal article" date="2003" name="Nature">
        <title>The genome sequence of the filamentous fungus Neurospora crassa.</title>
        <authorList>
            <person name="Galagan J.E."/>
            <person name="Calvo S.E."/>
            <person name="Borkovich K.A."/>
            <person name="Selker E.U."/>
            <person name="Read N.D."/>
            <person name="Jaffe D."/>
            <person name="FitzHugh W."/>
            <person name="Ma L.J."/>
            <person name="Smirnov S."/>
            <person name="Purcell S."/>
            <person name="Rehman B."/>
            <person name="Elkins T."/>
            <person name="Engels R."/>
            <person name="Wang S."/>
            <person name="Nielsen C.B."/>
            <person name="Butler J."/>
            <person name="Endrizzi M."/>
            <person name="Qui D."/>
            <person name="Ianakiev P."/>
            <person name="Bell-Pedersen D."/>
            <person name="Nelson M.A."/>
            <person name="Werner-Washburne M."/>
            <person name="Selitrennikoff C.P."/>
            <person name="Kinsey J.A."/>
            <person name="Braun E.L."/>
            <person name="Zelter A."/>
            <person name="Schulte U."/>
            <person name="Kothe G.O."/>
            <person name="Jedd G."/>
            <person name="Mewes W."/>
            <person name="Staben C."/>
            <person name="Marcotte E."/>
            <person name="Greenberg D."/>
            <person name="Roy A."/>
            <person name="Foley K."/>
            <person name="Naylor J."/>
            <person name="Stange-Thomann N."/>
            <person name="Barrett R."/>
            <person name="Gnerre S."/>
            <person name="Kamal M."/>
            <person name="Kamvysselis M."/>
            <person name="Mauceli E."/>
            <person name="Bielke C."/>
            <person name="Rudd S."/>
            <person name="Frishman D."/>
            <person name="Krystofova S."/>
            <person name="Rasmussen C."/>
            <person name="Metzenberg R.L."/>
            <person name="Perkins D.D."/>
            <person name="Kroken S."/>
            <person name="Cogoni C."/>
            <person name="Macino G."/>
            <person name="Catcheside D."/>
            <person name="Li W."/>
            <person name="Pratt R.J."/>
            <person name="Osmani S.A."/>
            <person name="DeSouza C.P."/>
            <person name="Glass L."/>
            <person name="Orbach M.J."/>
            <person name="Berglund J.A."/>
            <person name="Voelker R."/>
            <person name="Yarden O."/>
            <person name="Plamann M."/>
            <person name="Seiler S."/>
            <person name="Dunlap J."/>
            <person name="Radford A."/>
            <person name="Aramayo R."/>
            <person name="Natvig D.O."/>
            <person name="Alex L.A."/>
            <person name="Mannhaupt G."/>
            <person name="Ebbole D.J."/>
            <person name="Freitag M."/>
            <person name="Paulsen I."/>
            <person name="Sachs M.S."/>
            <person name="Lander E.S."/>
            <person name="Nusbaum C."/>
            <person name="Birren B."/>
        </authorList>
    </citation>
    <scope>NUCLEOTIDE SEQUENCE [LARGE SCALE GENOMIC DNA]</scope>
    <source>
        <strain evidence="6">ATCC 24698 / 74-OR23-1A / CBS 708.71 / DSM 1257 / FGSC 987</strain>
    </source>
</reference>
<dbReference type="Gene3D" id="2.130.10.10">
    <property type="entry name" value="YVTN repeat-like/Quinoprotein amine dehydrogenase"/>
    <property type="match status" value="1"/>
</dbReference>
<dbReference type="SUPFAM" id="SSF56112">
    <property type="entry name" value="Protein kinase-like (PK-like)"/>
    <property type="match status" value="1"/>
</dbReference>
<dbReference type="VEuPathDB" id="FungiDB:NCU00800"/>
<evidence type="ECO:0000313" key="5">
    <source>
        <dbReference type="EMBL" id="EAA35720.2"/>
    </source>
</evidence>